<protein>
    <recommendedName>
        <fullName evidence="5">ribonuclease H</fullName>
        <ecNumber evidence="5">3.1.26.4</ecNumber>
    </recommendedName>
</protein>
<dbReference type="GO" id="GO:0003676">
    <property type="term" value="F:nucleic acid binding"/>
    <property type="evidence" value="ECO:0007669"/>
    <property type="project" value="InterPro"/>
</dbReference>
<dbReference type="PANTHER" id="PTHR10642">
    <property type="entry name" value="RIBONUCLEASE H1"/>
    <property type="match status" value="1"/>
</dbReference>
<dbReference type="AlphaFoldDB" id="A0A429XHF7"/>
<dbReference type="GO" id="GO:0004523">
    <property type="term" value="F:RNA-DNA hybrid ribonuclease activity"/>
    <property type="evidence" value="ECO:0007669"/>
    <property type="project" value="UniProtKB-EC"/>
</dbReference>
<dbReference type="PROSITE" id="PS50879">
    <property type="entry name" value="RNASE_H_1"/>
    <property type="match status" value="1"/>
</dbReference>
<evidence type="ECO:0000256" key="1">
    <source>
        <dbReference type="ARBA" id="ARBA00000077"/>
    </source>
</evidence>
<dbReference type="OrthoDB" id="7845843at2"/>
<dbReference type="Gene3D" id="3.30.420.10">
    <property type="entry name" value="Ribonuclease H-like superfamily/Ribonuclease H"/>
    <property type="match status" value="1"/>
</dbReference>
<dbReference type="InterPro" id="IPR050092">
    <property type="entry name" value="RNase_H"/>
</dbReference>
<evidence type="ECO:0000313" key="13">
    <source>
        <dbReference type="Proteomes" id="UP000279470"/>
    </source>
</evidence>
<comment type="subunit">
    <text evidence="4">Monomer.</text>
</comment>
<proteinExistence type="inferred from homology"/>
<reference evidence="13" key="1">
    <citation type="submission" date="2018-11" db="EMBL/GenBank/DDBJ databases">
        <title>Phylogenetic, genomic, and biogeographic characterization of a novel and ubiquitous marine invertebrate-associated Rickettsiales parasite, Candidatus Marinoinvertebrata rohwerii, gen. nov., sp. nov.</title>
        <authorList>
            <person name="Klinges J.G."/>
            <person name="Rosales S.M."/>
            <person name="Mcminds R."/>
            <person name="Shaver E.C."/>
            <person name="Shantz A."/>
            <person name="Peters E.C."/>
            <person name="Burkepile D.E."/>
            <person name="Silliman B.R."/>
            <person name="Vega Thurber R.L."/>
        </authorList>
    </citation>
    <scope>NUCLEOTIDE SEQUENCE [LARGE SCALE GENOMIC DNA]</scope>
    <source>
        <strain evidence="13">a_cerv_44</strain>
    </source>
</reference>
<evidence type="ECO:0000256" key="5">
    <source>
        <dbReference type="ARBA" id="ARBA00012180"/>
    </source>
</evidence>
<keyword evidence="6" id="KW-0540">Nuclease</keyword>
<evidence type="ECO:0000256" key="4">
    <source>
        <dbReference type="ARBA" id="ARBA00011245"/>
    </source>
</evidence>
<accession>A0A429XHF7</accession>
<dbReference type="RefSeq" id="WP_126044920.1">
    <property type="nucleotide sequence ID" value="NZ_RXFM01000057.1"/>
</dbReference>
<dbReference type="CDD" id="cd09278">
    <property type="entry name" value="RNase_HI_prokaryote_like"/>
    <property type="match status" value="1"/>
</dbReference>
<evidence type="ECO:0000256" key="3">
    <source>
        <dbReference type="ARBA" id="ARBA00005300"/>
    </source>
</evidence>
<dbReference type="EC" id="3.1.26.4" evidence="5"/>
<evidence type="ECO:0000256" key="10">
    <source>
        <dbReference type="ARBA" id="ARBA00022842"/>
    </source>
</evidence>
<evidence type="ECO:0000256" key="2">
    <source>
        <dbReference type="ARBA" id="ARBA00001946"/>
    </source>
</evidence>
<comment type="catalytic activity">
    <reaction evidence="1">
        <text>Endonucleolytic cleavage to 5'-phosphomonoester.</text>
        <dbReference type="EC" id="3.1.26.4"/>
    </reaction>
</comment>
<evidence type="ECO:0000313" key="12">
    <source>
        <dbReference type="EMBL" id="RST65085.1"/>
    </source>
</evidence>
<comment type="similarity">
    <text evidence="3">Belongs to the RNase H family.</text>
</comment>
<evidence type="ECO:0000256" key="7">
    <source>
        <dbReference type="ARBA" id="ARBA00022723"/>
    </source>
</evidence>
<name>A0A429XHF7_9RICK</name>
<dbReference type="EMBL" id="RXFM01000057">
    <property type="protein sequence ID" value="RST65085.1"/>
    <property type="molecule type" value="Genomic_DNA"/>
</dbReference>
<keyword evidence="10" id="KW-0460">Magnesium</keyword>
<dbReference type="Proteomes" id="UP000279470">
    <property type="component" value="Unassembled WGS sequence"/>
</dbReference>
<feature type="domain" description="RNase H type-1" evidence="11">
    <location>
        <begin position="1"/>
        <end position="137"/>
    </location>
</feature>
<dbReference type="GO" id="GO:0043137">
    <property type="term" value="P:DNA replication, removal of RNA primer"/>
    <property type="evidence" value="ECO:0007669"/>
    <property type="project" value="TreeGrafter"/>
</dbReference>
<dbReference type="InterPro" id="IPR022892">
    <property type="entry name" value="RNaseHI"/>
</dbReference>
<keyword evidence="9" id="KW-0378">Hydrolase</keyword>
<evidence type="ECO:0000256" key="8">
    <source>
        <dbReference type="ARBA" id="ARBA00022759"/>
    </source>
</evidence>
<dbReference type="PANTHER" id="PTHR10642:SF26">
    <property type="entry name" value="RIBONUCLEASE H1"/>
    <property type="match status" value="1"/>
</dbReference>
<sequence>MKIYCDGSCLGNPGLGGWAAIFIKEDKIIKKIYGCDKHTTNNKMELTAAVKSLENLEIMDNMIEIYTDSNYLKCGITEWIKNWKINNWKNGKIKNIEYWKDLDKLNSVYNTKWFWVKAHNGNKFNEIVDKLARNAAVNQIELN</sequence>
<dbReference type="InterPro" id="IPR002156">
    <property type="entry name" value="RNaseH_domain"/>
</dbReference>
<evidence type="ECO:0000256" key="9">
    <source>
        <dbReference type="ARBA" id="ARBA00022801"/>
    </source>
</evidence>
<comment type="cofactor">
    <cofactor evidence="2">
        <name>Mg(2+)</name>
        <dbReference type="ChEBI" id="CHEBI:18420"/>
    </cofactor>
</comment>
<evidence type="ECO:0000259" key="11">
    <source>
        <dbReference type="PROSITE" id="PS50879"/>
    </source>
</evidence>
<evidence type="ECO:0000256" key="6">
    <source>
        <dbReference type="ARBA" id="ARBA00022722"/>
    </source>
</evidence>
<comment type="caution">
    <text evidence="12">The sequence shown here is derived from an EMBL/GenBank/DDBJ whole genome shotgun (WGS) entry which is preliminary data.</text>
</comment>
<dbReference type="Pfam" id="PF00075">
    <property type="entry name" value="RNase_H"/>
    <property type="match status" value="1"/>
</dbReference>
<dbReference type="SUPFAM" id="SSF53098">
    <property type="entry name" value="Ribonuclease H-like"/>
    <property type="match status" value="1"/>
</dbReference>
<gene>
    <name evidence="12" type="ORF">EIC27_04445</name>
</gene>
<dbReference type="InterPro" id="IPR012337">
    <property type="entry name" value="RNaseH-like_sf"/>
</dbReference>
<dbReference type="GO" id="GO:0046872">
    <property type="term" value="F:metal ion binding"/>
    <property type="evidence" value="ECO:0007669"/>
    <property type="project" value="UniProtKB-KW"/>
</dbReference>
<keyword evidence="13" id="KW-1185">Reference proteome</keyword>
<keyword evidence="8" id="KW-0255">Endonuclease</keyword>
<dbReference type="InterPro" id="IPR036397">
    <property type="entry name" value="RNaseH_sf"/>
</dbReference>
<organism evidence="12 13">
    <name type="scientific">Candidatus Aquarickettsia rohweri</name>
    <dbReference type="NCBI Taxonomy" id="2602574"/>
    <lineage>
        <taxon>Bacteria</taxon>
        <taxon>Pseudomonadati</taxon>
        <taxon>Pseudomonadota</taxon>
        <taxon>Alphaproteobacteria</taxon>
        <taxon>Rickettsiales</taxon>
        <taxon>Candidatus Midichloriaceae</taxon>
        <taxon>Candidatus Aquarickettsia</taxon>
    </lineage>
</organism>
<keyword evidence="7" id="KW-0479">Metal-binding</keyword>